<dbReference type="RefSeq" id="WP_163495699.1">
    <property type="nucleotide sequence ID" value="NZ_CP048711.1"/>
</dbReference>
<accession>A0A6C0U9E0</accession>
<keyword evidence="3" id="KW-1185">Reference proteome</keyword>
<evidence type="ECO:0000313" key="3">
    <source>
        <dbReference type="Proteomes" id="UP000477680"/>
    </source>
</evidence>
<dbReference type="Pfam" id="PF01345">
    <property type="entry name" value="DUF11"/>
    <property type="match status" value="1"/>
</dbReference>
<dbReference type="InterPro" id="IPR001434">
    <property type="entry name" value="OmcB-like_DUF11"/>
</dbReference>
<name>A0A6C0U9E0_9GAMM</name>
<evidence type="ECO:0000313" key="2">
    <source>
        <dbReference type="EMBL" id="QIB66264.1"/>
    </source>
</evidence>
<organism evidence="2 3">
    <name type="scientific">Kineobactrum salinum</name>
    <dbReference type="NCBI Taxonomy" id="2708301"/>
    <lineage>
        <taxon>Bacteria</taxon>
        <taxon>Pseudomonadati</taxon>
        <taxon>Pseudomonadota</taxon>
        <taxon>Gammaproteobacteria</taxon>
        <taxon>Cellvibrionales</taxon>
        <taxon>Halieaceae</taxon>
        <taxon>Kineobactrum</taxon>
    </lineage>
</organism>
<sequence>MTIDGHNLAPDLRGRDGRAATMRRRHRRGAGWNWALLLAVSAVFASAAQANADLVLNHTVDKATASATEEVTYTLRVTNNGPETSNGIELVDTLPATTSYVGHTTDQGSCSHSGAPTGGTLTCTLGTLTNSAEAIVELVAVVASSSPSTIVNNATVSAATADPDLNNNQVLRNVTVTSGTDLQMILTGSADPVLSGGALSYSASVANNGPDAATNLTATITLAPASAARMRCPPVASRRVRP</sequence>
<dbReference type="Gene3D" id="2.60.40.1170">
    <property type="entry name" value="Mu homology domain, subdomain B"/>
    <property type="match status" value="1"/>
</dbReference>
<dbReference type="NCBIfam" id="TIGR01451">
    <property type="entry name" value="B_ant_repeat"/>
    <property type="match status" value="1"/>
</dbReference>
<evidence type="ECO:0000259" key="1">
    <source>
        <dbReference type="Pfam" id="PF01345"/>
    </source>
</evidence>
<dbReference type="Proteomes" id="UP000477680">
    <property type="component" value="Chromosome"/>
</dbReference>
<dbReference type="InterPro" id="IPR051172">
    <property type="entry name" value="Chlamydia_OmcB"/>
</dbReference>
<reference evidence="2 3" key="1">
    <citation type="submission" date="2020-02" db="EMBL/GenBank/DDBJ databases">
        <title>Genome sequencing for Kineobactrum sp. M2.</title>
        <authorList>
            <person name="Park S.-J."/>
        </authorList>
    </citation>
    <scope>NUCLEOTIDE SEQUENCE [LARGE SCALE GENOMIC DNA]</scope>
    <source>
        <strain evidence="2 3">M2</strain>
    </source>
</reference>
<proteinExistence type="predicted"/>
<dbReference type="EMBL" id="CP048711">
    <property type="protein sequence ID" value="QIB66264.1"/>
    <property type="molecule type" value="Genomic_DNA"/>
</dbReference>
<feature type="domain" description="DUF11" evidence="1">
    <location>
        <begin position="53"/>
        <end position="169"/>
    </location>
</feature>
<gene>
    <name evidence="2" type="ORF">G3T16_13460</name>
</gene>
<protein>
    <submittedName>
        <fullName evidence="2">DUF11 domain-containing protein</fullName>
    </submittedName>
</protein>
<dbReference type="PANTHER" id="PTHR34819:SF3">
    <property type="entry name" value="CELL SURFACE PROTEIN"/>
    <property type="match status" value="1"/>
</dbReference>
<dbReference type="InterPro" id="IPR047589">
    <property type="entry name" value="DUF11_rpt"/>
</dbReference>
<dbReference type="AlphaFoldDB" id="A0A6C0U9E0"/>
<dbReference type="KEGG" id="kim:G3T16_13460"/>
<dbReference type="PANTHER" id="PTHR34819">
    <property type="entry name" value="LARGE CYSTEINE-RICH PERIPLASMIC PROTEIN OMCB"/>
    <property type="match status" value="1"/>
</dbReference>